<feature type="domain" description="DDE-1" evidence="1">
    <location>
        <begin position="3"/>
        <end position="51"/>
    </location>
</feature>
<evidence type="ECO:0000313" key="3">
    <source>
        <dbReference type="Proteomes" id="UP000433483"/>
    </source>
</evidence>
<proteinExistence type="predicted"/>
<dbReference type="EMBL" id="QXGB01000052">
    <property type="protein sequence ID" value="KAE9234095.1"/>
    <property type="molecule type" value="Genomic_DNA"/>
</dbReference>
<dbReference type="AlphaFoldDB" id="A0A6A3ZF45"/>
<dbReference type="InterPro" id="IPR004875">
    <property type="entry name" value="DDE_SF_endonuclease_dom"/>
</dbReference>
<dbReference type="Proteomes" id="UP000433483">
    <property type="component" value="Unassembled WGS sequence"/>
</dbReference>
<dbReference type="Pfam" id="PF03184">
    <property type="entry name" value="DDE_1"/>
    <property type="match status" value="1"/>
</dbReference>
<organism evidence="2 3">
    <name type="scientific">Phytophthora fragariae</name>
    <dbReference type="NCBI Taxonomy" id="53985"/>
    <lineage>
        <taxon>Eukaryota</taxon>
        <taxon>Sar</taxon>
        <taxon>Stramenopiles</taxon>
        <taxon>Oomycota</taxon>
        <taxon>Peronosporomycetes</taxon>
        <taxon>Peronosporales</taxon>
        <taxon>Peronosporaceae</taxon>
        <taxon>Phytophthora</taxon>
    </lineage>
</organism>
<sequence length="92" mass="10644">MKAQNRNILLLYDNALSHKEGEVELSNITTARLPKNTTVLLQPMDQGHMETIDTIEWINVAWNAMPERVLRNCWRHAELLTDRLLSVAHILN</sequence>
<keyword evidence="3" id="KW-1185">Reference proteome</keyword>
<protein>
    <recommendedName>
        <fullName evidence="1">DDE-1 domain-containing protein</fullName>
    </recommendedName>
</protein>
<dbReference type="OrthoDB" id="92433at2759"/>
<name>A0A6A3ZF45_9STRA</name>
<evidence type="ECO:0000313" key="2">
    <source>
        <dbReference type="EMBL" id="KAE9234095.1"/>
    </source>
</evidence>
<reference evidence="2 3" key="1">
    <citation type="submission" date="2018-08" db="EMBL/GenBank/DDBJ databases">
        <title>Genomic investigation of the strawberry pathogen Phytophthora fragariae indicates pathogenicity is determined by transcriptional variation in three key races.</title>
        <authorList>
            <person name="Adams T.M."/>
            <person name="Armitage A.D."/>
            <person name="Sobczyk M.K."/>
            <person name="Bates H.J."/>
            <person name="Dunwell J.M."/>
            <person name="Nellist C.F."/>
            <person name="Harrison R.J."/>
        </authorList>
    </citation>
    <scope>NUCLEOTIDE SEQUENCE [LARGE SCALE GENOMIC DNA]</scope>
    <source>
        <strain evidence="2 3">NOV-27</strain>
    </source>
</reference>
<gene>
    <name evidence="2" type="ORF">PF005_g2034</name>
</gene>
<dbReference type="GO" id="GO:0003676">
    <property type="term" value="F:nucleic acid binding"/>
    <property type="evidence" value="ECO:0007669"/>
    <property type="project" value="InterPro"/>
</dbReference>
<comment type="caution">
    <text evidence="2">The sequence shown here is derived from an EMBL/GenBank/DDBJ whole genome shotgun (WGS) entry which is preliminary data.</text>
</comment>
<evidence type="ECO:0000259" key="1">
    <source>
        <dbReference type="Pfam" id="PF03184"/>
    </source>
</evidence>
<accession>A0A6A3ZF45</accession>